<dbReference type="GO" id="GO:0015385">
    <property type="term" value="F:sodium:proton antiporter activity"/>
    <property type="evidence" value="ECO:0007669"/>
    <property type="project" value="TreeGrafter"/>
</dbReference>
<keyword evidence="1" id="KW-0472">Membrane</keyword>
<dbReference type="OrthoDB" id="4427992at2"/>
<dbReference type="RefSeq" id="WP_109669927.1">
    <property type="nucleotide sequence ID" value="NZ_QGGW01000009.1"/>
</dbReference>
<comment type="caution">
    <text evidence="2">The sequence shown here is derived from an EMBL/GenBank/DDBJ whole genome shotgun (WGS) entry which is preliminary data.</text>
</comment>
<accession>A0A316GEJ6</accession>
<protein>
    <submittedName>
        <fullName evidence="2">Multisubunit sodium/proton antiporter MrpG subunit</fullName>
    </submittedName>
</protein>
<evidence type="ECO:0000256" key="1">
    <source>
        <dbReference type="SAM" id="Phobius"/>
    </source>
</evidence>
<organism evidence="2 3">
    <name type="scientific">Roseicyclus mahoneyensis</name>
    <dbReference type="NCBI Taxonomy" id="164332"/>
    <lineage>
        <taxon>Bacteria</taxon>
        <taxon>Pseudomonadati</taxon>
        <taxon>Pseudomonadota</taxon>
        <taxon>Alphaproteobacteria</taxon>
        <taxon>Rhodobacterales</taxon>
        <taxon>Roseobacteraceae</taxon>
        <taxon>Roseicyclus</taxon>
    </lineage>
</organism>
<dbReference type="InterPro" id="IPR005133">
    <property type="entry name" value="PhaG_MnhG_YufB"/>
</dbReference>
<name>A0A316GEJ6_9RHOB</name>
<dbReference type="PANTHER" id="PTHR34703:SF1">
    <property type="entry name" value="ANTIPORTER SUBUNIT MNHG2-RELATED"/>
    <property type="match status" value="1"/>
</dbReference>
<dbReference type="Proteomes" id="UP000245708">
    <property type="component" value="Unassembled WGS sequence"/>
</dbReference>
<feature type="transmembrane region" description="Helical" evidence="1">
    <location>
        <begin position="62"/>
        <end position="88"/>
    </location>
</feature>
<feature type="transmembrane region" description="Helical" evidence="1">
    <location>
        <begin position="37"/>
        <end position="56"/>
    </location>
</feature>
<dbReference type="Pfam" id="PF03334">
    <property type="entry name" value="PhaG_MnhG_YufB"/>
    <property type="match status" value="1"/>
</dbReference>
<evidence type="ECO:0000313" key="2">
    <source>
        <dbReference type="EMBL" id="PWK59112.1"/>
    </source>
</evidence>
<keyword evidence="3" id="KW-1185">Reference proteome</keyword>
<sequence>MAEWIMAGLVVLGGFFCFVAGLGVLRLPDVLIRMHASTKAGTLGAGLILVAVAIYFGDAATITRAIAAILFLLLTAPVAAHMIGRAAFRDGTPLWRTKIEAGAEDKLRG</sequence>
<dbReference type="NCBIfam" id="TIGR01300">
    <property type="entry name" value="CPA3_mnhG_phaG"/>
    <property type="match status" value="1"/>
</dbReference>
<dbReference type="AlphaFoldDB" id="A0A316GEJ6"/>
<dbReference type="PANTHER" id="PTHR34703">
    <property type="entry name" value="ANTIPORTER SUBUNIT MNHG2-RELATED"/>
    <property type="match status" value="1"/>
</dbReference>
<gene>
    <name evidence="2" type="ORF">C7455_10934</name>
</gene>
<dbReference type="EMBL" id="QGGW01000009">
    <property type="protein sequence ID" value="PWK59112.1"/>
    <property type="molecule type" value="Genomic_DNA"/>
</dbReference>
<keyword evidence="1" id="KW-1133">Transmembrane helix</keyword>
<evidence type="ECO:0000313" key="3">
    <source>
        <dbReference type="Proteomes" id="UP000245708"/>
    </source>
</evidence>
<keyword evidence="1" id="KW-0812">Transmembrane</keyword>
<proteinExistence type="predicted"/>
<dbReference type="NCBIfam" id="NF009314">
    <property type="entry name" value="PRK12674.1-2"/>
    <property type="match status" value="1"/>
</dbReference>
<reference evidence="2 3" key="1">
    <citation type="submission" date="2018-05" db="EMBL/GenBank/DDBJ databases">
        <title>Genomic Encyclopedia of Type Strains, Phase IV (KMG-IV): sequencing the most valuable type-strain genomes for metagenomic binning, comparative biology and taxonomic classification.</title>
        <authorList>
            <person name="Goeker M."/>
        </authorList>
    </citation>
    <scope>NUCLEOTIDE SEQUENCE [LARGE SCALE GENOMIC DNA]</scope>
    <source>
        <strain evidence="2 3">DSM 16097</strain>
    </source>
</reference>
<feature type="transmembrane region" description="Helical" evidence="1">
    <location>
        <begin position="6"/>
        <end position="25"/>
    </location>
</feature>